<feature type="transmembrane region" description="Helical" evidence="7">
    <location>
        <begin position="431"/>
        <end position="454"/>
    </location>
</feature>
<dbReference type="PANTHER" id="PTHR32234">
    <property type="entry name" value="THIOL:DISULFIDE INTERCHANGE PROTEIN DSBD"/>
    <property type="match status" value="1"/>
</dbReference>
<dbReference type="GO" id="GO:0017004">
    <property type="term" value="P:cytochrome complex assembly"/>
    <property type="evidence" value="ECO:0007669"/>
    <property type="project" value="UniProtKB-KW"/>
</dbReference>
<keyword evidence="6" id="KW-0676">Redox-active center</keyword>
<dbReference type="GO" id="GO:0015035">
    <property type="term" value="F:protein-disulfide reductase activity"/>
    <property type="evidence" value="ECO:0007669"/>
    <property type="project" value="TreeGrafter"/>
</dbReference>
<feature type="domain" description="Thiol:disulfide interchange protein DsbD N-terminal" evidence="10">
    <location>
        <begin position="67"/>
        <end position="175"/>
    </location>
</feature>
<dbReference type="InterPro" id="IPR035671">
    <property type="entry name" value="DsbD_gamma"/>
</dbReference>
<organism evidence="11 12">
    <name type="scientific">Brachymonas denitrificans DSM 15123</name>
    <dbReference type="NCBI Taxonomy" id="1121117"/>
    <lineage>
        <taxon>Bacteria</taxon>
        <taxon>Pseudomonadati</taxon>
        <taxon>Pseudomonadota</taxon>
        <taxon>Betaproteobacteria</taxon>
        <taxon>Burkholderiales</taxon>
        <taxon>Comamonadaceae</taxon>
        <taxon>Brachymonas</taxon>
    </lineage>
</organism>
<accession>A0A1H8KSM7</accession>
<feature type="transmembrane region" description="Helical" evidence="7">
    <location>
        <begin position="549"/>
        <end position="567"/>
    </location>
</feature>
<evidence type="ECO:0000313" key="12">
    <source>
        <dbReference type="Proteomes" id="UP000199531"/>
    </source>
</evidence>
<dbReference type="Proteomes" id="UP000199531">
    <property type="component" value="Unassembled WGS sequence"/>
</dbReference>
<dbReference type="InterPro" id="IPR036249">
    <property type="entry name" value="Thioredoxin-like_sf"/>
</dbReference>
<feature type="signal peptide" evidence="8">
    <location>
        <begin position="1"/>
        <end position="32"/>
    </location>
</feature>
<dbReference type="Pfam" id="PF13899">
    <property type="entry name" value="Thioredoxin_7"/>
    <property type="match status" value="1"/>
</dbReference>
<keyword evidence="5 7" id="KW-0472">Membrane</keyword>
<dbReference type="PANTHER" id="PTHR32234:SF3">
    <property type="entry name" value="SUPPRESSION OF COPPER SENSITIVITY PROTEIN"/>
    <property type="match status" value="1"/>
</dbReference>
<feature type="transmembrane region" description="Helical" evidence="7">
    <location>
        <begin position="395"/>
        <end position="419"/>
    </location>
</feature>
<protein>
    <submittedName>
        <fullName evidence="11">Thiol:disulfide interchange protein DsbD</fullName>
    </submittedName>
</protein>
<keyword evidence="4 7" id="KW-1133">Transmembrane helix</keyword>
<evidence type="ECO:0000256" key="1">
    <source>
        <dbReference type="ARBA" id="ARBA00004141"/>
    </source>
</evidence>
<comment type="subcellular location">
    <subcellularLocation>
        <location evidence="1">Membrane</location>
        <topology evidence="1">Multi-pass membrane protein</topology>
    </subcellularLocation>
</comment>
<evidence type="ECO:0000256" key="5">
    <source>
        <dbReference type="ARBA" id="ARBA00023136"/>
    </source>
</evidence>
<dbReference type="GO" id="GO:0045454">
    <property type="term" value="P:cell redox homeostasis"/>
    <property type="evidence" value="ECO:0007669"/>
    <property type="project" value="TreeGrafter"/>
</dbReference>
<feature type="transmembrane region" description="Helical" evidence="7">
    <location>
        <begin position="599"/>
        <end position="619"/>
    </location>
</feature>
<dbReference type="STRING" id="1121117.SAMN02745977_02442"/>
<dbReference type="InterPro" id="IPR028250">
    <property type="entry name" value="DsbDN"/>
</dbReference>
<feature type="transmembrane region" description="Helical" evidence="7">
    <location>
        <begin position="573"/>
        <end position="592"/>
    </location>
</feature>
<keyword evidence="12" id="KW-1185">Reference proteome</keyword>
<dbReference type="PROSITE" id="PS00194">
    <property type="entry name" value="THIOREDOXIN_1"/>
    <property type="match status" value="1"/>
</dbReference>
<feature type="chain" id="PRO_5011611234" evidence="8">
    <location>
        <begin position="33"/>
        <end position="754"/>
    </location>
</feature>
<evidence type="ECO:0000256" key="6">
    <source>
        <dbReference type="ARBA" id="ARBA00023284"/>
    </source>
</evidence>
<dbReference type="OrthoDB" id="9811036at2"/>
<dbReference type="Pfam" id="PF02683">
    <property type="entry name" value="DsbD_TM"/>
    <property type="match status" value="1"/>
</dbReference>
<dbReference type="Gene3D" id="3.40.30.10">
    <property type="entry name" value="Glutaredoxin"/>
    <property type="match status" value="1"/>
</dbReference>
<evidence type="ECO:0000313" key="11">
    <source>
        <dbReference type="EMBL" id="SEN95884.1"/>
    </source>
</evidence>
<keyword evidence="8" id="KW-0732">Signal</keyword>
<dbReference type="RefSeq" id="WP_091818330.1">
    <property type="nucleotide sequence ID" value="NZ_FOCW01000013.1"/>
</dbReference>
<feature type="transmembrane region" description="Helical" evidence="7">
    <location>
        <begin position="475"/>
        <end position="501"/>
    </location>
</feature>
<reference evidence="11 12" key="1">
    <citation type="submission" date="2016-10" db="EMBL/GenBank/DDBJ databases">
        <authorList>
            <person name="de Groot N.N."/>
        </authorList>
    </citation>
    <scope>NUCLEOTIDE SEQUENCE [LARGE SCALE GENOMIC DNA]</scope>
    <source>
        <strain evidence="11 12">DSM 15123</strain>
    </source>
</reference>
<feature type="transmembrane region" description="Helical" evidence="7">
    <location>
        <begin position="349"/>
        <end position="374"/>
    </location>
</feature>
<evidence type="ECO:0000259" key="10">
    <source>
        <dbReference type="Pfam" id="PF11412"/>
    </source>
</evidence>
<evidence type="ECO:0000259" key="9">
    <source>
        <dbReference type="Pfam" id="PF02683"/>
    </source>
</evidence>
<dbReference type="Pfam" id="PF11412">
    <property type="entry name" value="DsbD_N"/>
    <property type="match status" value="1"/>
</dbReference>
<name>A0A1H8KSM7_9BURK</name>
<evidence type="ECO:0000256" key="7">
    <source>
        <dbReference type="SAM" id="Phobius"/>
    </source>
</evidence>
<dbReference type="CDD" id="cd02953">
    <property type="entry name" value="DsbDgamma"/>
    <property type="match status" value="1"/>
</dbReference>
<evidence type="ECO:0000256" key="3">
    <source>
        <dbReference type="ARBA" id="ARBA00022748"/>
    </source>
</evidence>
<evidence type="ECO:0000256" key="8">
    <source>
        <dbReference type="SAM" id="SignalP"/>
    </source>
</evidence>
<dbReference type="AlphaFoldDB" id="A0A1H8KSM7"/>
<feature type="transmembrane region" description="Helical" evidence="7">
    <location>
        <begin position="507"/>
        <end position="529"/>
    </location>
</feature>
<gene>
    <name evidence="11" type="ORF">SAMN02745977_02442</name>
</gene>
<feature type="domain" description="Cytochrome C biogenesis protein transmembrane" evidence="9">
    <location>
        <begin position="350"/>
        <end position="562"/>
    </location>
</feature>
<keyword evidence="2 7" id="KW-0812">Transmembrane</keyword>
<keyword evidence="3" id="KW-0201">Cytochrome c-type biogenesis</keyword>
<proteinExistence type="predicted"/>
<dbReference type="SUPFAM" id="SSF52833">
    <property type="entry name" value="Thioredoxin-like"/>
    <property type="match status" value="1"/>
</dbReference>
<sequence length="754" mass="79509">MTIARHAQPLLRWCGAAALALVAGLGANSALAQSGSSFGGLTAAAHEVRTEQVEARLLAHAPEGVQTGKPLWLGLQLTHAPHWHTYWKNPGDSGQATSLRWTLPADVQAGDIAWPAPSKLPVGPLANYGYDGTVLLPVAVTLPEAGAPAGPIKVELEANWLACKQECIPQQGKFTFELPAGQPLTADAVAFDAALQAVPQALPGGNAVLRASVDAQRKHIVFSSEALPEGWQGKMLNLYPETPEIITPAAAGEQRWDGKRWQIELPLHDMRMESPDHLPVVLALRGEVDADGVVRNAAGPAYRTEAAVAGTWPAAQSPAEMSPELAAALRANAQTTKTAPPNGTAGMTFWLALGGALLGGLLLNLMPCVFPVLAIKVMSFARHAHSPREQRVSGLAYTAGVVLSFAALAGLLLVLRAAGEQLGWGFQLQNPWLVAALAGLFTVLGLNLAGVFHVGQLLPGRVAQATARHPVSDALLSGVLAVLVASPCTAPFMGASLGYAIQLPALQALLLFMGMGVGLALPILLGSFFPGILRWLPRPGAWMDTFKQLMAFPMFATVVWLLWVLGHQSGVDGAMALLALLLTGSALLWALGRSGKARVVLAGMFGALLLWLAAGYGGLIESSPPVDSAAATNTNAQPGALWQPWSEQRVQQALAAGQPVFVDYTAAWCVTCQFNKKTVLSTEDFLTAMRARNVLLLRADWTRSDPAITASLNALERNGVPMYALHDPKAPAQPQVLTEVLTLNAVQEALSSLK</sequence>
<dbReference type="EMBL" id="FOCW01000013">
    <property type="protein sequence ID" value="SEN95884.1"/>
    <property type="molecule type" value="Genomic_DNA"/>
</dbReference>
<evidence type="ECO:0000256" key="2">
    <source>
        <dbReference type="ARBA" id="ARBA00022692"/>
    </source>
</evidence>
<evidence type="ECO:0000256" key="4">
    <source>
        <dbReference type="ARBA" id="ARBA00022989"/>
    </source>
</evidence>
<dbReference type="GO" id="GO:0016020">
    <property type="term" value="C:membrane"/>
    <property type="evidence" value="ECO:0007669"/>
    <property type="project" value="UniProtKB-SubCell"/>
</dbReference>
<dbReference type="InterPro" id="IPR003834">
    <property type="entry name" value="Cyt_c_assmbl_TM_dom"/>
</dbReference>
<dbReference type="InterPro" id="IPR017937">
    <property type="entry name" value="Thioredoxin_CS"/>
</dbReference>